<gene>
    <name evidence="1" type="ORF">POPTR_019G062666v4</name>
</gene>
<keyword evidence="2" id="KW-1185">Reference proteome</keyword>
<reference evidence="1 2" key="1">
    <citation type="journal article" date="2006" name="Science">
        <title>The genome of black cottonwood, Populus trichocarpa (Torr. &amp; Gray).</title>
        <authorList>
            <person name="Tuskan G.A."/>
            <person name="Difazio S."/>
            <person name="Jansson S."/>
            <person name="Bohlmann J."/>
            <person name="Grigoriev I."/>
            <person name="Hellsten U."/>
            <person name="Putnam N."/>
            <person name="Ralph S."/>
            <person name="Rombauts S."/>
            <person name="Salamov A."/>
            <person name="Schein J."/>
            <person name="Sterck L."/>
            <person name="Aerts A."/>
            <person name="Bhalerao R.R."/>
            <person name="Bhalerao R.P."/>
            <person name="Blaudez D."/>
            <person name="Boerjan W."/>
            <person name="Brun A."/>
            <person name="Brunner A."/>
            <person name="Busov V."/>
            <person name="Campbell M."/>
            <person name="Carlson J."/>
            <person name="Chalot M."/>
            <person name="Chapman J."/>
            <person name="Chen G.L."/>
            <person name="Cooper D."/>
            <person name="Coutinho P.M."/>
            <person name="Couturier J."/>
            <person name="Covert S."/>
            <person name="Cronk Q."/>
            <person name="Cunningham R."/>
            <person name="Davis J."/>
            <person name="Degroeve S."/>
            <person name="Dejardin A."/>
            <person name="Depamphilis C."/>
            <person name="Detter J."/>
            <person name="Dirks B."/>
            <person name="Dubchak I."/>
            <person name="Duplessis S."/>
            <person name="Ehlting J."/>
            <person name="Ellis B."/>
            <person name="Gendler K."/>
            <person name="Goodstein D."/>
            <person name="Gribskov M."/>
            <person name="Grimwood J."/>
            <person name="Groover A."/>
            <person name="Gunter L."/>
            <person name="Hamberger B."/>
            <person name="Heinze B."/>
            <person name="Helariutta Y."/>
            <person name="Henrissat B."/>
            <person name="Holligan D."/>
            <person name="Holt R."/>
            <person name="Huang W."/>
            <person name="Islam-Faridi N."/>
            <person name="Jones S."/>
            <person name="Jones-Rhoades M."/>
            <person name="Jorgensen R."/>
            <person name="Joshi C."/>
            <person name="Kangasjarvi J."/>
            <person name="Karlsson J."/>
            <person name="Kelleher C."/>
            <person name="Kirkpatrick R."/>
            <person name="Kirst M."/>
            <person name="Kohler A."/>
            <person name="Kalluri U."/>
            <person name="Larimer F."/>
            <person name="Leebens-Mack J."/>
            <person name="Leple J.C."/>
            <person name="Locascio P."/>
            <person name="Lou Y."/>
            <person name="Lucas S."/>
            <person name="Martin F."/>
            <person name="Montanini B."/>
            <person name="Napoli C."/>
            <person name="Nelson D.R."/>
            <person name="Nelson C."/>
            <person name="Nieminen K."/>
            <person name="Nilsson O."/>
            <person name="Pereda V."/>
            <person name="Peter G."/>
            <person name="Philippe R."/>
            <person name="Pilate G."/>
            <person name="Poliakov A."/>
            <person name="Razumovskaya J."/>
            <person name="Richardson P."/>
            <person name="Rinaldi C."/>
            <person name="Ritland K."/>
            <person name="Rouze P."/>
            <person name="Ryaboy D."/>
            <person name="Schmutz J."/>
            <person name="Schrader J."/>
            <person name="Segerman B."/>
            <person name="Shin H."/>
            <person name="Siddiqui A."/>
            <person name="Sterky F."/>
            <person name="Terry A."/>
            <person name="Tsai C.J."/>
            <person name="Uberbacher E."/>
            <person name="Unneberg P."/>
            <person name="Vahala J."/>
            <person name="Wall K."/>
            <person name="Wessler S."/>
            <person name="Yang G."/>
            <person name="Yin T."/>
            <person name="Douglas C."/>
            <person name="Marra M."/>
            <person name="Sandberg G."/>
            <person name="Van de Peer Y."/>
            <person name="Rokhsar D."/>
        </authorList>
    </citation>
    <scope>NUCLEOTIDE SEQUENCE [LARGE SCALE GENOMIC DNA]</scope>
    <source>
        <strain evidence="2">cv. Nisqually</strain>
    </source>
</reference>
<sequence length="117" mass="13563">MLTSDLGFRFLWSTAVKLLFETQTHTHTQSLIIRSCIYLLSTFSAEQNLFPVIFPWIPWETTHVELVANQSIYYSISLKRKTPLLLTILGRQRGILSEFSMSNEFIRSFVTCLPFSP</sequence>
<protein>
    <submittedName>
        <fullName evidence="1">Uncharacterized protein</fullName>
    </submittedName>
</protein>
<comment type="caution">
    <text evidence="1">The sequence shown here is derived from an EMBL/GenBank/DDBJ whole genome shotgun (WGS) entry which is preliminary data.</text>
</comment>
<dbReference type="Proteomes" id="UP000006729">
    <property type="component" value="Chromosome 19"/>
</dbReference>
<dbReference type="EMBL" id="CM009308">
    <property type="protein sequence ID" value="KAI9377430.1"/>
    <property type="molecule type" value="Genomic_DNA"/>
</dbReference>
<accession>A0ACC0RKX5</accession>
<proteinExistence type="predicted"/>
<evidence type="ECO:0000313" key="1">
    <source>
        <dbReference type="EMBL" id="KAI9377430.1"/>
    </source>
</evidence>
<name>A0ACC0RKX5_POPTR</name>
<organism evidence="1 2">
    <name type="scientific">Populus trichocarpa</name>
    <name type="common">Western balsam poplar</name>
    <name type="synonym">Populus balsamifera subsp. trichocarpa</name>
    <dbReference type="NCBI Taxonomy" id="3694"/>
    <lineage>
        <taxon>Eukaryota</taxon>
        <taxon>Viridiplantae</taxon>
        <taxon>Streptophyta</taxon>
        <taxon>Embryophyta</taxon>
        <taxon>Tracheophyta</taxon>
        <taxon>Spermatophyta</taxon>
        <taxon>Magnoliopsida</taxon>
        <taxon>eudicotyledons</taxon>
        <taxon>Gunneridae</taxon>
        <taxon>Pentapetalae</taxon>
        <taxon>rosids</taxon>
        <taxon>fabids</taxon>
        <taxon>Malpighiales</taxon>
        <taxon>Salicaceae</taxon>
        <taxon>Saliceae</taxon>
        <taxon>Populus</taxon>
    </lineage>
</organism>
<evidence type="ECO:0000313" key="2">
    <source>
        <dbReference type="Proteomes" id="UP000006729"/>
    </source>
</evidence>